<evidence type="ECO:0000256" key="3">
    <source>
        <dbReference type="SAM" id="MobiDB-lite"/>
    </source>
</evidence>
<keyword evidence="2" id="KW-0067">ATP-binding</keyword>
<dbReference type="GO" id="GO:0005524">
    <property type="term" value="F:ATP binding"/>
    <property type="evidence" value="ECO:0007669"/>
    <property type="project" value="UniProtKB-KW"/>
</dbReference>
<feature type="domain" description="ATP-cone" evidence="4">
    <location>
        <begin position="1"/>
        <end position="42"/>
    </location>
</feature>
<proteinExistence type="predicted"/>
<feature type="compositionally biased region" description="Basic and acidic residues" evidence="3">
    <location>
        <begin position="85"/>
        <end position="101"/>
    </location>
</feature>
<feature type="non-terminal residue" evidence="5">
    <location>
        <position position="101"/>
    </location>
</feature>
<dbReference type="GO" id="GO:0008270">
    <property type="term" value="F:zinc ion binding"/>
    <property type="evidence" value="ECO:0007669"/>
    <property type="project" value="InterPro"/>
</dbReference>
<dbReference type="PANTHER" id="PTHR30455">
    <property type="entry name" value="TRANSCRIPTIONAL REPRESSOR NRDR"/>
    <property type="match status" value="1"/>
</dbReference>
<keyword evidence="1" id="KW-0547">Nucleotide-binding</keyword>
<dbReference type="EMBL" id="BARS01058434">
    <property type="protein sequence ID" value="GAG48393.1"/>
    <property type="molecule type" value="Genomic_DNA"/>
</dbReference>
<comment type="caution">
    <text evidence="5">The sequence shown here is derived from an EMBL/GenBank/DDBJ whole genome shotgun (WGS) entry which is preliminary data.</text>
</comment>
<dbReference type="AlphaFoldDB" id="X0YII2"/>
<feature type="region of interest" description="Disordered" evidence="3">
    <location>
        <begin position="65"/>
        <end position="101"/>
    </location>
</feature>
<feature type="non-terminal residue" evidence="5">
    <location>
        <position position="1"/>
    </location>
</feature>
<reference evidence="5" key="1">
    <citation type="journal article" date="2014" name="Front. Microbiol.">
        <title>High frequency of phylogenetically diverse reductive dehalogenase-homologous genes in deep subseafloor sedimentary metagenomes.</title>
        <authorList>
            <person name="Kawai M."/>
            <person name="Futagami T."/>
            <person name="Toyoda A."/>
            <person name="Takaki Y."/>
            <person name="Nishi S."/>
            <person name="Hori S."/>
            <person name="Arai W."/>
            <person name="Tsubouchi T."/>
            <person name="Morono Y."/>
            <person name="Uchiyama I."/>
            <person name="Ito T."/>
            <person name="Fujiyama A."/>
            <person name="Inagaki F."/>
            <person name="Takami H."/>
        </authorList>
    </citation>
    <scope>NUCLEOTIDE SEQUENCE</scope>
    <source>
        <strain evidence="5">Expedition CK06-06</strain>
    </source>
</reference>
<dbReference type="GO" id="GO:0045892">
    <property type="term" value="P:negative regulation of DNA-templated transcription"/>
    <property type="evidence" value="ECO:0007669"/>
    <property type="project" value="InterPro"/>
</dbReference>
<protein>
    <recommendedName>
        <fullName evidence="4">ATP-cone domain-containing protein</fullName>
    </recommendedName>
</protein>
<evidence type="ECO:0000256" key="1">
    <source>
        <dbReference type="ARBA" id="ARBA00022741"/>
    </source>
</evidence>
<evidence type="ECO:0000313" key="5">
    <source>
        <dbReference type="EMBL" id="GAG48393.1"/>
    </source>
</evidence>
<evidence type="ECO:0000256" key="2">
    <source>
        <dbReference type="ARBA" id="ARBA00022840"/>
    </source>
</evidence>
<dbReference type="PANTHER" id="PTHR30455:SF2">
    <property type="entry name" value="TRANSCRIPTIONAL REPRESSOR NRDR"/>
    <property type="match status" value="1"/>
</dbReference>
<dbReference type="InterPro" id="IPR005144">
    <property type="entry name" value="ATP-cone_dom"/>
</dbReference>
<dbReference type="InterPro" id="IPR003796">
    <property type="entry name" value="RNR_NrdR-like"/>
</dbReference>
<feature type="compositionally biased region" description="Basic residues" evidence="3">
    <location>
        <begin position="75"/>
        <end position="84"/>
    </location>
</feature>
<sequence>QGKAEVPSSYVGELVMERLRALDHIAYIRFASVYRAFADVEELERELEALKAGWRRPEVPPDQLALLPEAEAKAPKPRLLRVRRPRGEEGRGKREEQEPQR</sequence>
<name>X0YII2_9ZZZZ</name>
<accession>X0YII2</accession>
<gene>
    <name evidence="5" type="ORF">S01H1_85218</name>
</gene>
<dbReference type="PROSITE" id="PS51161">
    <property type="entry name" value="ATP_CONE"/>
    <property type="match status" value="1"/>
</dbReference>
<organism evidence="5">
    <name type="scientific">marine sediment metagenome</name>
    <dbReference type="NCBI Taxonomy" id="412755"/>
    <lineage>
        <taxon>unclassified sequences</taxon>
        <taxon>metagenomes</taxon>
        <taxon>ecological metagenomes</taxon>
    </lineage>
</organism>
<evidence type="ECO:0000259" key="4">
    <source>
        <dbReference type="PROSITE" id="PS51161"/>
    </source>
</evidence>